<dbReference type="InterPro" id="IPR039258">
    <property type="entry name" value="ZNF511"/>
</dbReference>
<keyword evidence="3" id="KW-1185">Reference proteome</keyword>
<evidence type="ECO:0000313" key="3">
    <source>
        <dbReference type="Proteomes" id="UP001140074"/>
    </source>
</evidence>
<reference evidence="2" key="1">
    <citation type="submission" date="2022-07" db="EMBL/GenBank/DDBJ databases">
        <title>Phylogenomic reconstructions and comparative analyses of Kickxellomycotina fungi.</title>
        <authorList>
            <person name="Reynolds N.K."/>
            <person name="Stajich J.E."/>
            <person name="Barry K."/>
            <person name="Grigoriev I.V."/>
            <person name="Crous P."/>
            <person name="Smith M.E."/>
        </authorList>
    </citation>
    <scope>NUCLEOTIDE SEQUENCE</scope>
    <source>
        <strain evidence="2">RSA 476</strain>
    </source>
</reference>
<dbReference type="PANTHER" id="PTHR21354">
    <property type="entry name" value="ZINC FINGER PROTEIN 511"/>
    <property type="match status" value="1"/>
</dbReference>
<dbReference type="SMART" id="SM00355">
    <property type="entry name" value="ZnF_C2H2"/>
    <property type="match status" value="3"/>
</dbReference>
<dbReference type="PROSITE" id="PS00028">
    <property type="entry name" value="ZINC_FINGER_C2H2_1"/>
    <property type="match status" value="1"/>
</dbReference>
<organism evidence="2 3">
    <name type="scientific">Coemansia aciculifera</name>
    <dbReference type="NCBI Taxonomy" id="417176"/>
    <lineage>
        <taxon>Eukaryota</taxon>
        <taxon>Fungi</taxon>
        <taxon>Fungi incertae sedis</taxon>
        <taxon>Zoopagomycota</taxon>
        <taxon>Kickxellomycotina</taxon>
        <taxon>Kickxellomycetes</taxon>
        <taxon>Kickxellales</taxon>
        <taxon>Kickxellaceae</taxon>
        <taxon>Coemansia</taxon>
    </lineage>
</organism>
<dbReference type="EMBL" id="JANBUY010000218">
    <property type="protein sequence ID" value="KAJ2861515.1"/>
    <property type="molecule type" value="Genomic_DNA"/>
</dbReference>
<protein>
    <recommendedName>
        <fullName evidence="1">C2H2-type domain-containing protein</fullName>
    </recommendedName>
</protein>
<sequence length="221" mass="24902">MALYKPAKRRLSSSDPFFAQGNAESVLHSIDKQLAVSVEDNAQPEVLVADSHQIICHDAPCLGTVVCPSALAFERHYDQMHRNTCSACLAIFPSAHWLDLHVQELHDAFFDARVARGDKAFRCFLPACAKLFARPGKRRLHMIDKHKFPVNFNWALLRNGLLPIDHHPRRHHRQQQKSQKPLPVFDISEDMDVDSLATAFAGSVRVNAPKSISFGRRGGHR</sequence>
<dbReference type="AlphaFoldDB" id="A0A9W8M1T7"/>
<feature type="domain" description="C2H2-type" evidence="1">
    <location>
        <begin position="123"/>
        <end position="146"/>
    </location>
</feature>
<evidence type="ECO:0000313" key="2">
    <source>
        <dbReference type="EMBL" id="KAJ2861515.1"/>
    </source>
</evidence>
<name>A0A9W8M1T7_9FUNG</name>
<proteinExistence type="predicted"/>
<comment type="caution">
    <text evidence="2">The sequence shown here is derived from an EMBL/GenBank/DDBJ whole genome shotgun (WGS) entry which is preliminary data.</text>
</comment>
<dbReference type="InterPro" id="IPR013087">
    <property type="entry name" value="Znf_C2H2_type"/>
</dbReference>
<accession>A0A9W8M1T7</accession>
<dbReference type="Proteomes" id="UP001140074">
    <property type="component" value="Unassembled WGS sequence"/>
</dbReference>
<evidence type="ECO:0000259" key="1">
    <source>
        <dbReference type="PROSITE" id="PS00028"/>
    </source>
</evidence>
<gene>
    <name evidence="2" type="ORF">GGH94_004845</name>
</gene>
<dbReference type="PANTHER" id="PTHR21354:SF0">
    <property type="entry name" value="ZINC FINGER PROTEIN 511"/>
    <property type="match status" value="1"/>
</dbReference>